<organism evidence="1 2">
    <name type="scientific">Trametes coccinea (strain BRFM310)</name>
    <name type="common">Pycnoporus coccineus</name>
    <dbReference type="NCBI Taxonomy" id="1353009"/>
    <lineage>
        <taxon>Eukaryota</taxon>
        <taxon>Fungi</taxon>
        <taxon>Dikarya</taxon>
        <taxon>Basidiomycota</taxon>
        <taxon>Agaricomycotina</taxon>
        <taxon>Agaricomycetes</taxon>
        <taxon>Polyporales</taxon>
        <taxon>Polyporaceae</taxon>
        <taxon>Trametes</taxon>
    </lineage>
</organism>
<protein>
    <submittedName>
        <fullName evidence="1">Uncharacterized protein</fullName>
    </submittedName>
</protein>
<name>A0A1Y2IAG7_TRAC3</name>
<dbReference type="AlphaFoldDB" id="A0A1Y2IAG7"/>
<dbReference type="EMBL" id="KZ084142">
    <property type="protein sequence ID" value="OSC98138.1"/>
    <property type="molecule type" value="Genomic_DNA"/>
</dbReference>
<sequence length="195" mass="21904">MPDKIRQYDLRGTWWMWEVDLNYPGAWFPAKCQRGSRWEVIIDLKTVDSRLVPVQTDTHVDWLPRRVQREDDSVVLFPDCPLDEEEVWGTPLSASLTMVMIAACTSLWCRPVSVSSSKDSFVSSSGRVAVGALISAGVRKNPRCSFGVMRPLAALCAALMMVDIGCHGCWYGSELFRALRSLLAALRMRSRFGDS</sequence>
<proteinExistence type="predicted"/>
<reference evidence="1 2" key="1">
    <citation type="journal article" date="2015" name="Biotechnol. Biofuels">
        <title>Enhanced degradation of softwood versus hardwood by the white-rot fungus Pycnoporus coccineus.</title>
        <authorList>
            <person name="Couturier M."/>
            <person name="Navarro D."/>
            <person name="Chevret D."/>
            <person name="Henrissat B."/>
            <person name="Piumi F."/>
            <person name="Ruiz-Duenas F.J."/>
            <person name="Martinez A.T."/>
            <person name="Grigoriev I.V."/>
            <person name="Riley R."/>
            <person name="Lipzen A."/>
            <person name="Berrin J.G."/>
            <person name="Master E.R."/>
            <person name="Rosso M.N."/>
        </authorList>
    </citation>
    <scope>NUCLEOTIDE SEQUENCE [LARGE SCALE GENOMIC DNA]</scope>
    <source>
        <strain evidence="1 2">BRFM310</strain>
    </source>
</reference>
<dbReference type="Proteomes" id="UP000193067">
    <property type="component" value="Unassembled WGS sequence"/>
</dbReference>
<gene>
    <name evidence="1" type="ORF">PYCCODRAFT_1036257</name>
</gene>
<accession>A0A1Y2IAG7</accession>
<keyword evidence="2" id="KW-1185">Reference proteome</keyword>
<evidence type="ECO:0000313" key="2">
    <source>
        <dbReference type="Proteomes" id="UP000193067"/>
    </source>
</evidence>
<evidence type="ECO:0000313" key="1">
    <source>
        <dbReference type="EMBL" id="OSC98138.1"/>
    </source>
</evidence>